<reference evidence="2" key="1">
    <citation type="submission" date="2020-04" db="EMBL/GenBank/DDBJ databases">
        <authorList>
            <person name="Chiriac C."/>
            <person name="Salcher M."/>
            <person name="Ghai R."/>
            <person name="Kavagutti S V."/>
        </authorList>
    </citation>
    <scope>NUCLEOTIDE SEQUENCE</scope>
</reference>
<protein>
    <submittedName>
        <fullName evidence="2">Uncharacterized protein</fullName>
    </submittedName>
</protein>
<keyword evidence="1" id="KW-0812">Transmembrane</keyword>
<accession>A0A6J5L6A9</accession>
<evidence type="ECO:0000256" key="1">
    <source>
        <dbReference type="SAM" id="Phobius"/>
    </source>
</evidence>
<keyword evidence="1" id="KW-1133">Transmembrane helix</keyword>
<feature type="transmembrane region" description="Helical" evidence="1">
    <location>
        <begin position="6"/>
        <end position="27"/>
    </location>
</feature>
<dbReference type="EMBL" id="LR796226">
    <property type="protein sequence ID" value="CAB4128953.1"/>
    <property type="molecule type" value="Genomic_DNA"/>
</dbReference>
<gene>
    <name evidence="2" type="ORF">UFOVP111_115</name>
</gene>
<evidence type="ECO:0000313" key="2">
    <source>
        <dbReference type="EMBL" id="CAB4128953.1"/>
    </source>
</evidence>
<sequence length="136" mass="15150">MNTDVLLSWSAVIIGVGSAVGVILGIIRPIVKKFRKVSASLDRFIEDWFGSDAAAGRDKVPGVMERLNNIDGELKHNGGSTMKDSVKRLEQTAEIRTETLDRIEKKLTDIDGRLDEGNKRFDELDVRLSHIENKDS</sequence>
<proteinExistence type="predicted"/>
<name>A0A6J5L6A9_9CAUD</name>
<organism evidence="2">
    <name type="scientific">uncultured Caudovirales phage</name>
    <dbReference type="NCBI Taxonomy" id="2100421"/>
    <lineage>
        <taxon>Viruses</taxon>
        <taxon>Duplodnaviria</taxon>
        <taxon>Heunggongvirae</taxon>
        <taxon>Uroviricota</taxon>
        <taxon>Caudoviricetes</taxon>
        <taxon>Peduoviridae</taxon>
        <taxon>Maltschvirus</taxon>
        <taxon>Maltschvirus maltsch</taxon>
    </lineage>
</organism>
<keyword evidence="1" id="KW-0472">Membrane</keyword>